<dbReference type="InterPro" id="IPR027417">
    <property type="entry name" value="P-loop_NTPase"/>
</dbReference>
<dbReference type="Pfam" id="PF17784">
    <property type="entry name" value="Sulfotransfer_4"/>
    <property type="match status" value="1"/>
</dbReference>
<evidence type="ECO:0000256" key="1">
    <source>
        <dbReference type="SAM" id="Phobius"/>
    </source>
</evidence>
<dbReference type="EMBL" id="CAWYQH010000141">
    <property type="protein sequence ID" value="CAK8694536.1"/>
    <property type="molecule type" value="Genomic_DNA"/>
</dbReference>
<protein>
    <submittedName>
        <fullName evidence="2">Uncharacterized protein</fullName>
    </submittedName>
</protein>
<dbReference type="Proteomes" id="UP001642483">
    <property type="component" value="Unassembled WGS sequence"/>
</dbReference>
<organism evidence="2 3">
    <name type="scientific">Clavelina lepadiformis</name>
    <name type="common">Light-bulb sea squirt</name>
    <name type="synonym">Ascidia lepadiformis</name>
    <dbReference type="NCBI Taxonomy" id="159417"/>
    <lineage>
        <taxon>Eukaryota</taxon>
        <taxon>Metazoa</taxon>
        <taxon>Chordata</taxon>
        <taxon>Tunicata</taxon>
        <taxon>Ascidiacea</taxon>
        <taxon>Aplousobranchia</taxon>
        <taxon>Clavelinidae</taxon>
        <taxon>Clavelina</taxon>
    </lineage>
</organism>
<reference evidence="2 3" key="1">
    <citation type="submission" date="2024-02" db="EMBL/GenBank/DDBJ databases">
        <authorList>
            <person name="Daric V."/>
            <person name="Darras S."/>
        </authorList>
    </citation>
    <scope>NUCLEOTIDE SEQUENCE [LARGE SCALE GENOMIC DNA]</scope>
</reference>
<keyword evidence="3" id="KW-1185">Reference proteome</keyword>
<accession>A0ABP0GS23</accession>
<dbReference type="PANTHER" id="PTHR36978:SF4">
    <property type="entry name" value="P-LOOP CONTAINING NUCLEOSIDE TRIPHOSPHATE HYDROLASE PROTEIN"/>
    <property type="match status" value="1"/>
</dbReference>
<evidence type="ECO:0000313" key="3">
    <source>
        <dbReference type="Proteomes" id="UP001642483"/>
    </source>
</evidence>
<keyword evidence="1" id="KW-0812">Transmembrane</keyword>
<keyword evidence="1" id="KW-0472">Membrane</keyword>
<dbReference type="InterPro" id="IPR040632">
    <property type="entry name" value="Sulfotransfer_4"/>
</dbReference>
<comment type="caution">
    <text evidence="2">The sequence shown here is derived from an EMBL/GenBank/DDBJ whole genome shotgun (WGS) entry which is preliminary data.</text>
</comment>
<feature type="transmembrane region" description="Helical" evidence="1">
    <location>
        <begin position="228"/>
        <end position="246"/>
    </location>
</feature>
<dbReference type="PANTHER" id="PTHR36978">
    <property type="entry name" value="P-LOOP CONTAINING NUCLEOTIDE TRIPHOSPHATE HYDROLASE"/>
    <property type="match status" value="1"/>
</dbReference>
<sequence>MKVILAGFSKTGTKSIAVALRELGFIVYDYMDHFWYHDKEWKRIFEKGATDEDFRQMYDDVDAVTAAPVFYLWEEIHHAFPDSKIILTTKEEEQWYRSQYKQGTELARNKLYQLVQILSPTGWRYFKFYRGFVRMVYGLPVKHPFDFSSFKNATLNKVNFRHNQAYCLQNAPKDKLLVYDVKQGWEPLCKFLGESIPDKPFPHVNAKGKIMTDLMKSHPAFHQMYKEARITISILLCVGAFLLYWICNYFKLT</sequence>
<evidence type="ECO:0000313" key="2">
    <source>
        <dbReference type="EMBL" id="CAK8694536.1"/>
    </source>
</evidence>
<keyword evidence="1" id="KW-1133">Transmembrane helix</keyword>
<name>A0ABP0GS23_CLALP</name>
<gene>
    <name evidence="2" type="ORF">CVLEPA_LOCUS27900</name>
</gene>
<proteinExistence type="predicted"/>
<dbReference type="SUPFAM" id="SSF52540">
    <property type="entry name" value="P-loop containing nucleoside triphosphate hydrolases"/>
    <property type="match status" value="1"/>
</dbReference>
<dbReference type="Gene3D" id="3.40.50.300">
    <property type="entry name" value="P-loop containing nucleotide triphosphate hydrolases"/>
    <property type="match status" value="1"/>
</dbReference>